<dbReference type="RefSeq" id="WP_013077795.1">
    <property type="nucleotide sequence ID" value="NZ_CP027850.1"/>
</dbReference>
<dbReference type="EMBL" id="CP027850">
    <property type="protein sequence ID" value="AVQ00944.1"/>
    <property type="molecule type" value="Genomic_DNA"/>
</dbReference>
<sequence>MEFERLEAAWRSPANTPDDKARAYLMEILMRTLKARRRGETLLFAVPATAMTIFTVIMVRTIAAGRMDVAREWGALAMMAVCWLVLLGVFVAGVLLRHRREPGESAVLDTLKAMLASNRRARTNMKIFWMMLPVFLVPMVIGVGQLQEVGKATERNSWQMLLVFGVALIASVGWNAARYHWVMKPEQRRLEALLEEYEG</sequence>
<protein>
    <submittedName>
        <fullName evidence="2">Uncharacterized protein</fullName>
    </submittedName>
</protein>
<evidence type="ECO:0000313" key="2">
    <source>
        <dbReference type="EMBL" id="AVQ00944.1"/>
    </source>
</evidence>
<reference evidence="2 3" key="1">
    <citation type="journal article" date="2015" name="Biotechnol. Bioeng.">
        <title>Genome sequence and phenotypic characterization of Caulobacter segnis.</title>
        <authorList>
            <person name="Patel S."/>
            <person name="Fletcher B."/>
            <person name="Scott D.C."/>
            <person name="Ely B."/>
        </authorList>
    </citation>
    <scope>NUCLEOTIDE SEQUENCE [LARGE SCALE GENOMIC DNA]</scope>
    <source>
        <strain evidence="2 3">TK0059</strain>
    </source>
</reference>
<evidence type="ECO:0000313" key="3">
    <source>
        <dbReference type="Proteomes" id="UP000240527"/>
    </source>
</evidence>
<feature type="transmembrane region" description="Helical" evidence="1">
    <location>
        <begin position="41"/>
        <end position="63"/>
    </location>
</feature>
<name>A0ABM6TDH9_9CAUL</name>
<gene>
    <name evidence="2" type="ORF">B7G68_03135</name>
</gene>
<evidence type="ECO:0000256" key="1">
    <source>
        <dbReference type="SAM" id="Phobius"/>
    </source>
</evidence>
<feature type="transmembrane region" description="Helical" evidence="1">
    <location>
        <begin position="158"/>
        <end position="177"/>
    </location>
</feature>
<dbReference type="Proteomes" id="UP000240527">
    <property type="component" value="Chromosome"/>
</dbReference>
<keyword evidence="3" id="KW-1185">Reference proteome</keyword>
<feature type="transmembrane region" description="Helical" evidence="1">
    <location>
        <begin position="75"/>
        <end position="96"/>
    </location>
</feature>
<keyword evidence="1" id="KW-1133">Transmembrane helix</keyword>
<organism evidence="2 3">
    <name type="scientific">Caulobacter segnis</name>
    <dbReference type="NCBI Taxonomy" id="88688"/>
    <lineage>
        <taxon>Bacteria</taxon>
        <taxon>Pseudomonadati</taxon>
        <taxon>Pseudomonadota</taxon>
        <taxon>Alphaproteobacteria</taxon>
        <taxon>Caulobacterales</taxon>
        <taxon>Caulobacteraceae</taxon>
        <taxon>Caulobacter</taxon>
    </lineage>
</organism>
<accession>A0ABM6TDH9</accession>
<keyword evidence="1" id="KW-0472">Membrane</keyword>
<feature type="transmembrane region" description="Helical" evidence="1">
    <location>
        <begin position="127"/>
        <end position="146"/>
    </location>
</feature>
<keyword evidence="1" id="KW-0812">Transmembrane</keyword>
<proteinExistence type="predicted"/>